<protein>
    <submittedName>
        <fullName evidence="2">Uncharacterized protein</fullName>
    </submittedName>
</protein>
<dbReference type="Pfam" id="PF18889">
    <property type="entry name" value="Beta_helix_3"/>
    <property type="match status" value="2"/>
</dbReference>
<feature type="compositionally biased region" description="Gly residues" evidence="1">
    <location>
        <begin position="198"/>
        <end position="210"/>
    </location>
</feature>
<organism evidence="2 3">
    <name type="scientific">Faecalibacterium prausnitzii</name>
    <dbReference type="NCBI Taxonomy" id="853"/>
    <lineage>
        <taxon>Bacteria</taxon>
        <taxon>Bacillati</taxon>
        <taxon>Bacillota</taxon>
        <taxon>Clostridia</taxon>
        <taxon>Eubacteriales</taxon>
        <taxon>Oscillospiraceae</taxon>
        <taxon>Faecalibacterium</taxon>
    </lineage>
</organism>
<sequence length="781" mass="81655">MRLKSALRRGVAAAVIAGIVVSSGIPAYAKTWNIADGDITVKGASDESGNYNNVKQGEKDFEKDEGETVITGESDKNTVTIDTSEGNVDVTFDDLKIDVSGKTEVDGSGKTEVDGSGKTEGDVSDETEGDGSDDSPVDAGKAAVRVEGGGDAAIELDGANELKSGSSNAGLEKNGHESSGKLTIKDDNDTKGSLTAKGGEGGGAGIGGGYESDAGNIEITGGTVEAVGGEGAAGIGGGVYGPGRDIEISGGKVSATGGSYSGPEEDPRPGAAGIGDGAGAWSEIDPDAPPSNPNHIYISGDAEVEAKAGASTGGETAAIGGGLVGEIPNDALSDDDHKVTGGSLTRYDSAGKKMEDYSYDRRTPSQPEQPEQPDKPEQPDDTENDEDDDEDDAPSVQTGEVPDRVKQMYETVGVITHPDGTQELGNVATAEYDPVNKVLSFDAHGTLFRMTGDSLRELAKEVHELRIRFLDGEGREMEAVIPLARIKDLVGRNGAFELELSHEGRYQFHVVGQTGYDRKTFSDETVLRQSGKELVLVYRVGDEEQKAQETARVEEAIARRKQEKKQWGTVLSGLEGGSLSGQPGLTQPGTETVGGVTGFSANPKDPTILDMGSITVRPSEKPDSDPTVWKTFTGNIVKLVGGKQDSKKDDPAPSVGDLSGPTTLSPGSLTTVQQPEQAADPGPEDSIRIPRLEDEEKMTIRPFTEKTPAEEQTDTAGPRGQQGRRDDPVRQTEAGPRGQQGRRDDSAQQTEAGPRGAQASRDGDKTGEPRGPRGRHAGRGN</sequence>
<feature type="compositionally biased region" description="Acidic residues" evidence="1">
    <location>
        <begin position="122"/>
        <end position="136"/>
    </location>
</feature>
<feature type="compositionally biased region" description="Basic and acidic residues" evidence="1">
    <location>
        <begin position="349"/>
        <end position="363"/>
    </location>
</feature>
<gene>
    <name evidence="2" type="ORF">KH315_06005</name>
</gene>
<name>A0A9E1LXZ6_9FIRM</name>
<dbReference type="AlphaFoldDB" id="A0A9E1LXZ6"/>
<feature type="compositionally biased region" description="Basic residues" evidence="1">
    <location>
        <begin position="772"/>
        <end position="781"/>
    </location>
</feature>
<feature type="compositionally biased region" description="Basic and acidic residues" evidence="1">
    <location>
        <begin position="99"/>
        <end position="121"/>
    </location>
</feature>
<dbReference type="Proteomes" id="UP000811365">
    <property type="component" value="Unassembled WGS sequence"/>
</dbReference>
<feature type="compositionally biased region" description="Acidic residues" evidence="1">
    <location>
        <begin position="379"/>
        <end position="393"/>
    </location>
</feature>
<feature type="compositionally biased region" description="Basic and acidic residues" evidence="1">
    <location>
        <begin position="173"/>
        <end position="190"/>
    </location>
</feature>
<feature type="region of interest" description="Disordered" evidence="1">
    <location>
        <begin position="46"/>
        <end position="65"/>
    </location>
</feature>
<evidence type="ECO:0000256" key="1">
    <source>
        <dbReference type="SAM" id="MobiDB-lite"/>
    </source>
</evidence>
<feature type="region of interest" description="Disordered" evidence="1">
    <location>
        <begin position="99"/>
        <end position="405"/>
    </location>
</feature>
<feature type="compositionally biased region" description="Low complexity" evidence="1">
    <location>
        <begin position="218"/>
        <end position="227"/>
    </location>
</feature>
<feature type="compositionally biased region" description="Basic and acidic residues" evidence="1">
    <location>
        <begin position="685"/>
        <end position="709"/>
    </location>
</feature>
<dbReference type="EMBL" id="JAGZYH010000018">
    <property type="protein sequence ID" value="MBS6621703.1"/>
    <property type="molecule type" value="Genomic_DNA"/>
</dbReference>
<feature type="compositionally biased region" description="Gly residues" evidence="1">
    <location>
        <begin position="228"/>
        <end position="241"/>
    </location>
</feature>
<accession>A0A9E1LXZ6</accession>
<feature type="region of interest" description="Disordered" evidence="1">
    <location>
        <begin position="598"/>
        <end position="781"/>
    </location>
</feature>
<evidence type="ECO:0000313" key="3">
    <source>
        <dbReference type="Proteomes" id="UP000811365"/>
    </source>
</evidence>
<comment type="caution">
    <text evidence="2">The sequence shown here is derived from an EMBL/GenBank/DDBJ whole genome shotgun (WGS) entry which is preliminary data.</text>
</comment>
<feature type="compositionally biased region" description="Basic and acidic residues" evidence="1">
    <location>
        <begin position="761"/>
        <end position="771"/>
    </location>
</feature>
<proteinExistence type="predicted"/>
<feature type="compositionally biased region" description="Polar residues" evidence="1">
    <location>
        <begin position="660"/>
        <end position="676"/>
    </location>
</feature>
<evidence type="ECO:0000313" key="2">
    <source>
        <dbReference type="EMBL" id="MBS6621703.1"/>
    </source>
</evidence>
<reference evidence="2" key="1">
    <citation type="submission" date="2021-02" db="EMBL/GenBank/DDBJ databases">
        <title>Infant gut strain persistence is associated with maternal origin, phylogeny, and functional potential including surface adhesion and iron acquisition.</title>
        <authorList>
            <person name="Lou Y.C."/>
        </authorList>
    </citation>
    <scope>NUCLEOTIDE SEQUENCE</scope>
    <source>
        <strain evidence="2">L2_039_000G1_dasL2_039_000G1_maxbin2.maxbin.077</strain>
    </source>
</reference>